<dbReference type="PANTHER" id="PTHR43135">
    <property type="entry name" value="ALPHA-D-RIBOSE 1-METHYLPHOSPHONATE 5-TRIPHOSPHATE DIPHOSPHATASE"/>
    <property type="match status" value="1"/>
</dbReference>
<evidence type="ECO:0000259" key="2">
    <source>
        <dbReference type="Pfam" id="PF01979"/>
    </source>
</evidence>
<reference evidence="3 4" key="1">
    <citation type="submission" date="2020-02" db="EMBL/GenBank/DDBJ databases">
        <title>Whole-genome analyses of novel actinobacteria.</title>
        <authorList>
            <person name="Sahin N."/>
        </authorList>
    </citation>
    <scope>NUCLEOTIDE SEQUENCE [LARGE SCALE GENOMIC DNA]</scope>
    <source>
        <strain evidence="3 4">A7024</strain>
    </source>
</reference>
<dbReference type="Gene3D" id="3.20.20.140">
    <property type="entry name" value="Metal-dependent hydrolases"/>
    <property type="match status" value="2"/>
</dbReference>
<dbReference type="PANTHER" id="PTHR43135:SF3">
    <property type="entry name" value="ALPHA-D-RIBOSE 1-METHYLPHOSPHONATE 5-TRIPHOSPHATE DIPHOSPHATASE"/>
    <property type="match status" value="1"/>
</dbReference>
<dbReference type="SUPFAM" id="SSF51338">
    <property type="entry name" value="Composite domain of metallo-dependent hydrolases"/>
    <property type="match status" value="1"/>
</dbReference>
<dbReference type="Proteomes" id="UP000481583">
    <property type="component" value="Unassembled WGS sequence"/>
</dbReference>
<feature type="compositionally biased region" description="Basic residues" evidence="1">
    <location>
        <begin position="1"/>
        <end position="16"/>
    </location>
</feature>
<comment type="caution">
    <text evidence="3">The sequence shown here is derived from an EMBL/GenBank/DDBJ whole genome shotgun (WGS) entry which is preliminary data.</text>
</comment>
<dbReference type="InterPro" id="IPR032466">
    <property type="entry name" value="Metal_Hydrolase"/>
</dbReference>
<name>A0A6G4TQS7_9ACTN</name>
<evidence type="ECO:0000313" key="3">
    <source>
        <dbReference type="EMBL" id="NGN62345.1"/>
    </source>
</evidence>
<organism evidence="3 4">
    <name type="scientific">Streptomyces coryli</name>
    <dbReference type="NCBI Taxonomy" id="1128680"/>
    <lineage>
        <taxon>Bacteria</taxon>
        <taxon>Bacillati</taxon>
        <taxon>Actinomycetota</taxon>
        <taxon>Actinomycetes</taxon>
        <taxon>Kitasatosporales</taxon>
        <taxon>Streptomycetaceae</taxon>
        <taxon>Streptomyces</taxon>
    </lineage>
</organism>
<protein>
    <submittedName>
        <fullName evidence="3">Amidohydrolase family protein</fullName>
    </submittedName>
</protein>
<dbReference type="Pfam" id="PF01979">
    <property type="entry name" value="Amidohydro_1"/>
    <property type="match status" value="1"/>
</dbReference>
<dbReference type="InterPro" id="IPR051781">
    <property type="entry name" value="Metallo-dep_Hydrolase"/>
</dbReference>
<evidence type="ECO:0000313" key="4">
    <source>
        <dbReference type="Proteomes" id="UP000481583"/>
    </source>
</evidence>
<dbReference type="SUPFAM" id="SSF51556">
    <property type="entry name" value="Metallo-dependent hydrolases"/>
    <property type="match status" value="1"/>
</dbReference>
<accession>A0A6G4TQS7</accession>
<dbReference type="Gene3D" id="2.30.40.10">
    <property type="entry name" value="Urease, subunit C, domain 1"/>
    <property type="match status" value="2"/>
</dbReference>
<sequence length="536" mass="58735">MPATPRVRRIPLRKSRRPPDGVQRLGRPDMLDRRQLLGTTAAITGAALLGSTGPARAAASPRAGTRPLLLTHATLIDGHRTLPDRAILIRGDRVVAVDRTAQIAIPPRATVVDLRGKYVIPGLVESHAHTSGPKEVAAPVFPLAGVTAVREMWGQPVHHDWRREVAAGKLLGPRWVIASQILDGPPTLFTNDTGSEVIEVRDEAQARRAVRRVRQEGADFVKVYSRLSPPAYRAIVHEARRLGIRVAGHCPDAVTIAECAAAGQQTIEHLHALLLATATPAAEREIRRRLAEVRLDPREPSSLKRYNTWFRQVHAIEHEAVRHYDPERTRALFDRLAAHGTRVVPTLSVHHSLECPDELPTHQEESKYVPPWMVAEWPATWETLTGNRTPREAAMIRRIYVHRLRLVAELHRSGVELLAGTDTGTGYLVPGFSLHGELALLAEAGLPAHRVLASATTAPARMLRLPEQRADFVVLDADPLADIRHTRRIAGVVAAGRYLDRGERERALAELARAAAASEPPAPAATAAAARPSRCC</sequence>
<keyword evidence="4" id="KW-1185">Reference proteome</keyword>
<dbReference type="EMBL" id="JAAKZV010000001">
    <property type="protein sequence ID" value="NGN62345.1"/>
    <property type="molecule type" value="Genomic_DNA"/>
</dbReference>
<dbReference type="AlphaFoldDB" id="A0A6G4TQS7"/>
<keyword evidence="3" id="KW-0378">Hydrolase</keyword>
<feature type="region of interest" description="Disordered" evidence="1">
    <location>
        <begin position="1"/>
        <end position="26"/>
    </location>
</feature>
<gene>
    <name evidence="3" type="ORF">G5C51_00260</name>
</gene>
<dbReference type="InterPro" id="IPR006311">
    <property type="entry name" value="TAT_signal"/>
</dbReference>
<feature type="domain" description="Amidohydrolase-related" evidence="2">
    <location>
        <begin position="118"/>
        <end position="497"/>
    </location>
</feature>
<dbReference type="PROSITE" id="PS51318">
    <property type="entry name" value="TAT"/>
    <property type="match status" value="1"/>
</dbReference>
<dbReference type="InterPro" id="IPR006680">
    <property type="entry name" value="Amidohydro-rel"/>
</dbReference>
<evidence type="ECO:0000256" key="1">
    <source>
        <dbReference type="SAM" id="MobiDB-lite"/>
    </source>
</evidence>
<proteinExistence type="predicted"/>
<dbReference type="InterPro" id="IPR011059">
    <property type="entry name" value="Metal-dep_hydrolase_composite"/>
</dbReference>
<dbReference type="GO" id="GO:0016810">
    <property type="term" value="F:hydrolase activity, acting on carbon-nitrogen (but not peptide) bonds"/>
    <property type="evidence" value="ECO:0007669"/>
    <property type="project" value="InterPro"/>
</dbReference>